<gene>
    <name evidence="1" type="ORF">CS006_09270</name>
</gene>
<dbReference type="Proteomes" id="UP000229095">
    <property type="component" value="Unassembled WGS sequence"/>
</dbReference>
<comment type="caution">
    <text evidence="1">The sequence shown here is derived from an EMBL/GenBank/DDBJ whole genome shotgun (WGS) entry which is preliminary data.</text>
</comment>
<evidence type="ECO:0000313" key="2">
    <source>
        <dbReference type="Proteomes" id="UP000229095"/>
    </source>
</evidence>
<dbReference type="EMBL" id="PEBI01000004">
    <property type="protein sequence ID" value="PJM72739.1"/>
    <property type="molecule type" value="Genomic_DNA"/>
</dbReference>
<proteinExistence type="predicted"/>
<dbReference type="AlphaFoldDB" id="A0A2M9H7F1"/>
<accession>A0A2M9H7F1</accession>
<keyword evidence="2" id="KW-1185">Reference proteome</keyword>
<organism evidence="1 2">
    <name type="scientific">Bifidobacterium primatium</name>
    <dbReference type="NCBI Taxonomy" id="2045438"/>
    <lineage>
        <taxon>Bacteria</taxon>
        <taxon>Bacillati</taxon>
        <taxon>Actinomycetota</taxon>
        <taxon>Actinomycetes</taxon>
        <taxon>Bifidobacteriales</taxon>
        <taxon>Bifidobacteriaceae</taxon>
        <taxon>Bifidobacterium</taxon>
    </lineage>
</organism>
<dbReference type="OrthoDB" id="3231571at2"/>
<name>A0A2M9H7F1_9BIFI</name>
<reference evidence="1 2" key="1">
    <citation type="submission" date="2017-10" db="EMBL/GenBank/DDBJ databases">
        <title>Draft genome sequences of strains TRE 1, TRE 9, TRE H and TRI 7, isolated from tamarins, belonging to four potential novel Bifidobacterium species.</title>
        <authorList>
            <person name="Mattarelli P."/>
            <person name="Modesto M."/>
            <person name="Puglisi E."/>
            <person name="Morelli L."/>
            <person name="Spezio C."/>
            <person name="Bonetti A."/>
            <person name="Sandri C."/>
        </authorList>
    </citation>
    <scope>NUCLEOTIDE SEQUENCE [LARGE SCALE GENOMIC DNA]</scope>
    <source>
        <strain evidence="2">TRE1</strain>
    </source>
</reference>
<evidence type="ECO:0000313" key="1">
    <source>
        <dbReference type="EMBL" id="PJM72739.1"/>
    </source>
</evidence>
<sequence length="166" mass="18793">MTQEFTPMQIAMLQQLPVVRKVNATRIQYTDAFRREFLLRDRRGESPTVIFRSVGLGPEVIGHKRIERCTRRWRDTADAILARGGKPVWGDDADGSEGAGGADVTDFLKFLDDMPRSESDSVLSEMMIIINGRRIARLEKEVERLTRIVHDMEGATWDDGTGENAE</sequence>
<protein>
    <submittedName>
        <fullName evidence="1">Uncharacterized protein</fullName>
    </submittedName>
</protein>
<dbReference type="RefSeq" id="WP_100511525.1">
    <property type="nucleotide sequence ID" value="NZ_PEBI01000004.1"/>
</dbReference>